<evidence type="ECO:0000256" key="2">
    <source>
        <dbReference type="ARBA" id="ARBA00007376"/>
    </source>
</evidence>
<feature type="transmembrane region" description="Helical" evidence="13">
    <location>
        <begin position="194"/>
        <end position="214"/>
    </location>
</feature>
<accession>A0ABR1AAX8</accession>
<feature type="transmembrane region" description="Helical" evidence="13">
    <location>
        <begin position="279"/>
        <end position="301"/>
    </location>
</feature>
<evidence type="ECO:0000313" key="15">
    <source>
        <dbReference type="EMBL" id="KAK6493801.1"/>
    </source>
</evidence>
<evidence type="ECO:0000256" key="6">
    <source>
        <dbReference type="ARBA" id="ARBA00022989"/>
    </source>
</evidence>
<comment type="caution">
    <text evidence="15">The sequence shown here is derived from an EMBL/GenBank/DDBJ whole genome shotgun (WGS) entry which is preliminary data.</text>
</comment>
<keyword evidence="7 12" id="KW-0297">G-protein coupled receptor</keyword>
<comment type="subcellular location">
    <subcellularLocation>
        <location evidence="1 12">Membrane</location>
        <topology evidence="1 12">Multi-pass membrane protein</topology>
    </subcellularLocation>
</comment>
<feature type="transmembrane region" description="Helical" evidence="13">
    <location>
        <begin position="250"/>
        <end position="273"/>
    </location>
</feature>
<evidence type="ECO:0000256" key="13">
    <source>
        <dbReference type="SAM" id="Phobius"/>
    </source>
</evidence>
<gene>
    <name evidence="15" type="ORF">HHUSO_G180</name>
</gene>
<dbReference type="SUPFAM" id="SSF81321">
    <property type="entry name" value="Family A G protein-coupled receptor-like"/>
    <property type="match status" value="1"/>
</dbReference>
<dbReference type="InterPro" id="IPR017452">
    <property type="entry name" value="GPCR_Rhodpsn_7TM"/>
</dbReference>
<evidence type="ECO:0000256" key="1">
    <source>
        <dbReference type="ARBA" id="ARBA00004141"/>
    </source>
</evidence>
<evidence type="ECO:0000256" key="8">
    <source>
        <dbReference type="ARBA" id="ARBA00023136"/>
    </source>
</evidence>
<evidence type="ECO:0000256" key="11">
    <source>
        <dbReference type="RuleBase" id="RU004423"/>
    </source>
</evidence>
<keyword evidence="9 12" id="KW-0675">Receptor</keyword>
<evidence type="ECO:0000256" key="9">
    <source>
        <dbReference type="ARBA" id="ARBA00023170"/>
    </source>
</evidence>
<evidence type="ECO:0000256" key="5">
    <source>
        <dbReference type="ARBA" id="ARBA00022692"/>
    </source>
</evidence>
<keyword evidence="8 12" id="KW-0472">Membrane</keyword>
<feature type="transmembrane region" description="Helical" evidence="13">
    <location>
        <begin position="50"/>
        <end position="72"/>
    </location>
</feature>
<dbReference type="PANTHER" id="PTHR11394:SF47">
    <property type="entry name" value="TASTE RECEPTOR TYPE 2 MEMBER 40"/>
    <property type="match status" value="1"/>
</dbReference>
<dbReference type="Proteomes" id="UP001369086">
    <property type="component" value="Unassembled WGS sequence"/>
</dbReference>
<dbReference type="InterPro" id="IPR007960">
    <property type="entry name" value="TAS2R"/>
</dbReference>
<keyword evidence="10 12" id="KW-0807">Transducer</keyword>
<keyword evidence="4 12" id="KW-0716">Sensory transduction</keyword>
<dbReference type="Gene3D" id="1.20.1070.10">
    <property type="entry name" value="Rhodopsin 7-helix transmembrane proteins"/>
    <property type="match status" value="1"/>
</dbReference>
<feature type="transmembrane region" description="Helical" evidence="13">
    <location>
        <begin position="84"/>
        <end position="103"/>
    </location>
</feature>
<organism evidence="15 16">
    <name type="scientific">Huso huso</name>
    <name type="common">Beluga</name>
    <name type="synonym">Acipenser huso</name>
    <dbReference type="NCBI Taxonomy" id="61971"/>
    <lineage>
        <taxon>Eukaryota</taxon>
        <taxon>Metazoa</taxon>
        <taxon>Chordata</taxon>
        <taxon>Craniata</taxon>
        <taxon>Vertebrata</taxon>
        <taxon>Euteleostomi</taxon>
        <taxon>Actinopterygii</taxon>
        <taxon>Chondrostei</taxon>
        <taxon>Acipenseriformes</taxon>
        <taxon>Acipenseridae</taxon>
        <taxon>Huso</taxon>
    </lineage>
</organism>
<protein>
    <recommendedName>
        <fullName evidence="12">Taste receptor type 2</fullName>
    </recommendedName>
</protein>
<evidence type="ECO:0000256" key="10">
    <source>
        <dbReference type="ARBA" id="ARBA00023224"/>
    </source>
</evidence>
<keyword evidence="6 13" id="KW-1133">Transmembrane helix</keyword>
<evidence type="ECO:0000256" key="4">
    <source>
        <dbReference type="ARBA" id="ARBA00022606"/>
    </source>
</evidence>
<feature type="transmembrane region" description="Helical" evidence="13">
    <location>
        <begin position="109"/>
        <end position="126"/>
    </location>
</feature>
<keyword evidence="5 12" id="KW-0812">Transmembrane</keyword>
<evidence type="ECO:0000256" key="12">
    <source>
        <dbReference type="RuleBase" id="RU004424"/>
    </source>
</evidence>
<evidence type="ECO:0000256" key="3">
    <source>
        <dbReference type="ARBA" id="ARBA00022480"/>
    </source>
</evidence>
<dbReference type="EMBL" id="JAHFZB010000001">
    <property type="protein sequence ID" value="KAK6493801.1"/>
    <property type="molecule type" value="Genomic_DNA"/>
</dbReference>
<keyword evidence="16" id="KW-1185">Reference proteome</keyword>
<name>A0ABR1AAX8_HUSHU</name>
<evidence type="ECO:0000259" key="14">
    <source>
        <dbReference type="PROSITE" id="PS50262"/>
    </source>
</evidence>
<feature type="domain" description="G-protein coupled receptors family 1 profile" evidence="14">
    <location>
        <begin position="29"/>
        <end position="311"/>
    </location>
</feature>
<feature type="transmembrane region" description="Helical" evidence="13">
    <location>
        <begin position="133"/>
        <end position="156"/>
    </location>
</feature>
<evidence type="ECO:0000313" key="16">
    <source>
        <dbReference type="Proteomes" id="UP001369086"/>
    </source>
</evidence>
<dbReference type="Pfam" id="PF05296">
    <property type="entry name" value="TAS2R"/>
    <property type="match status" value="1"/>
</dbReference>
<comment type="similarity">
    <text evidence="2 11">Belongs to the G-protein coupled receptor T2R family.</text>
</comment>
<dbReference type="PROSITE" id="PS50262">
    <property type="entry name" value="G_PROTEIN_RECEP_F1_2"/>
    <property type="match status" value="1"/>
</dbReference>
<evidence type="ECO:0000256" key="7">
    <source>
        <dbReference type="ARBA" id="ARBA00023040"/>
    </source>
</evidence>
<dbReference type="PANTHER" id="PTHR11394">
    <property type="entry name" value="TASTE RECEPTOR TYPE 2"/>
    <property type="match status" value="1"/>
</dbReference>
<feature type="transmembrane region" description="Helical" evidence="13">
    <location>
        <begin position="12"/>
        <end position="35"/>
    </location>
</feature>
<reference evidence="15 16" key="1">
    <citation type="submission" date="2021-05" db="EMBL/GenBank/DDBJ databases">
        <authorList>
            <person name="Zahm M."/>
            <person name="Klopp C."/>
            <person name="Cabau C."/>
            <person name="Kuhl H."/>
            <person name="Suciu R."/>
            <person name="Ciorpac M."/>
            <person name="Holostenco D."/>
            <person name="Gessner J."/>
            <person name="Wuertz S."/>
            <person name="Hohne C."/>
            <person name="Stock M."/>
            <person name="Gislard M."/>
            <person name="Lluch J."/>
            <person name="Milhes M."/>
            <person name="Lampietro C."/>
            <person name="Lopez Roques C."/>
            <person name="Donnadieu C."/>
            <person name="Du K."/>
            <person name="Schartl M."/>
            <person name="Guiguen Y."/>
        </authorList>
    </citation>
    <scope>NUCLEOTIDE SEQUENCE [LARGE SCALE GENOMIC DNA]</scope>
    <source>
        <strain evidence="15">Hh-F2</strain>
        <tissue evidence="15">Blood</tissue>
    </source>
</reference>
<proteinExistence type="inferred from homology"/>
<sequence length="327" mass="36069">MTAVVLGKLIGNGLLACLGIAGNAFILSSNAWHFWNGAREKQGPFLAGEITVSCVAVANLLMDLTGFLWFVIRVFHLECLIGNAAHMCVNYTLIVTGACSFWFTNCLCVFYMVNIISIPNAFFIRLKRNISVLTYTLLVITFTFSSVVTFPLIWAFQLHQTNISEANGNLSKSACSLYTTNDIPIGVQILNGFLLLYLPAGIMVYACVRIVVYLRHHIEKMERNSSSENTLSSCSSSPALQAQIRISRMITCLVIVYLLCDTVLFLVLLNRLFHKNTDSIQTITAFAISAFTGGIASILIFGNSNLRKNLMSVCCPASEPTHVHNEQ</sequence>
<keyword evidence="3 12" id="KW-0919">Taste</keyword>